<feature type="transmembrane region" description="Helical" evidence="5">
    <location>
        <begin position="6"/>
        <end position="26"/>
    </location>
</feature>
<evidence type="ECO:0000256" key="4">
    <source>
        <dbReference type="ARBA" id="ARBA00023136"/>
    </source>
</evidence>
<evidence type="ECO:0000313" key="6">
    <source>
        <dbReference type="EMBL" id="EGO21352.1"/>
    </source>
</evidence>
<proteinExistence type="predicted"/>
<accession>F8P7D6</accession>
<dbReference type="PANTHER" id="PTHR10250:SF26">
    <property type="entry name" value="GLUTATHIONE S-TRANSFERASE 3, MITOCHONDRIAL"/>
    <property type="match status" value="1"/>
</dbReference>
<dbReference type="PANTHER" id="PTHR10250">
    <property type="entry name" value="MICROSOMAL GLUTATHIONE S-TRANSFERASE"/>
    <property type="match status" value="1"/>
</dbReference>
<reference evidence="6" key="1">
    <citation type="submission" date="2011-04" db="EMBL/GenBank/DDBJ databases">
        <title>Evolution of plant cell wall degrading machinery underlies the functional diversity of forest fungi.</title>
        <authorList>
            <consortium name="US DOE Joint Genome Institute (JGI-PGF)"/>
            <person name="Eastwood D.C."/>
            <person name="Floudas D."/>
            <person name="Binder M."/>
            <person name="Majcherczyk A."/>
            <person name="Schneider P."/>
            <person name="Aerts A."/>
            <person name="Asiegbu F.O."/>
            <person name="Baker S.E."/>
            <person name="Barry K."/>
            <person name="Bendiksby M."/>
            <person name="Blumentritt M."/>
            <person name="Coutinho P.M."/>
            <person name="Cullen D."/>
            <person name="Cullen D."/>
            <person name="Gathman A."/>
            <person name="Goodell B."/>
            <person name="Henrissat B."/>
            <person name="Ihrmark K."/>
            <person name="Kauserud H."/>
            <person name="Kohler A."/>
            <person name="LaButti K."/>
            <person name="Lapidus A."/>
            <person name="Lavin J.L."/>
            <person name="Lee Y.-H."/>
            <person name="Lindquist E."/>
            <person name="Lilly W."/>
            <person name="Lucas S."/>
            <person name="Morin E."/>
            <person name="Murat C."/>
            <person name="Oguiza J.A."/>
            <person name="Park J."/>
            <person name="Pisabarro A.G."/>
            <person name="Riley R."/>
            <person name="Rosling A."/>
            <person name="Salamov A."/>
            <person name="Schmidt O."/>
            <person name="Schmutz J."/>
            <person name="Skrede I."/>
            <person name="Stenlid J."/>
            <person name="Wiebenga A."/>
            <person name="Xie X."/>
            <person name="Kues U."/>
            <person name="Hibbett D.S."/>
            <person name="Hoffmeister D."/>
            <person name="Hogberg N."/>
            <person name="Martin F."/>
            <person name="Grigoriev I.V."/>
            <person name="Watkinson S.C."/>
        </authorList>
    </citation>
    <scope>NUCLEOTIDE SEQUENCE</scope>
    <source>
        <strain evidence="6">S7.9</strain>
    </source>
</reference>
<evidence type="ECO:0000256" key="2">
    <source>
        <dbReference type="ARBA" id="ARBA00022692"/>
    </source>
</evidence>
<dbReference type="KEGG" id="sla:SERLADRAFT_476411"/>
<dbReference type="GO" id="GO:0004364">
    <property type="term" value="F:glutathione transferase activity"/>
    <property type="evidence" value="ECO:0007669"/>
    <property type="project" value="TreeGrafter"/>
</dbReference>
<evidence type="ECO:0008006" key="7">
    <source>
        <dbReference type="Google" id="ProtNLM"/>
    </source>
</evidence>
<evidence type="ECO:0000256" key="3">
    <source>
        <dbReference type="ARBA" id="ARBA00022989"/>
    </source>
</evidence>
<dbReference type="InterPro" id="IPR050997">
    <property type="entry name" value="MAPEG"/>
</dbReference>
<keyword evidence="3 5" id="KW-1133">Transmembrane helix</keyword>
<comment type="subcellular location">
    <subcellularLocation>
        <location evidence="1">Membrane</location>
        <topology evidence="1">Multi-pass membrane protein</topology>
    </subcellularLocation>
</comment>
<name>F8P7D6_SERL9</name>
<dbReference type="RefSeq" id="XP_007322309.1">
    <property type="nucleotide sequence ID" value="XM_007322247.1"/>
</dbReference>
<evidence type="ECO:0000256" key="5">
    <source>
        <dbReference type="SAM" id="Phobius"/>
    </source>
</evidence>
<organism>
    <name type="scientific">Serpula lacrymans var. lacrymans (strain S7.9)</name>
    <name type="common">Dry rot fungus</name>
    <dbReference type="NCBI Taxonomy" id="578457"/>
    <lineage>
        <taxon>Eukaryota</taxon>
        <taxon>Fungi</taxon>
        <taxon>Dikarya</taxon>
        <taxon>Basidiomycota</taxon>
        <taxon>Agaricomycotina</taxon>
        <taxon>Agaricomycetes</taxon>
        <taxon>Agaricomycetidae</taxon>
        <taxon>Boletales</taxon>
        <taxon>Coniophorineae</taxon>
        <taxon>Serpulaceae</taxon>
        <taxon>Serpula</taxon>
    </lineage>
</organism>
<keyword evidence="2 5" id="KW-0812">Transmembrane</keyword>
<dbReference type="GO" id="GO:0005635">
    <property type="term" value="C:nuclear envelope"/>
    <property type="evidence" value="ECO:0007669"/>
    <property type="project" value="TreeGrafter"/>
</dbReference>
<feature type="transmembrane region" description="Helical" evidence="5">
    <location>
        <begin position="125"/>
        <end position="143"/>
    </location>
</feature>
<dbReference type="GO" id="GO:0016020">
    <property type="term" value="C:membrane"/>
    <property type="evidence" value="ECO:0007669"/>
    <property type="project" value="UniProtKB-SubCell"/>
</dbReference>
<dbReference type="OrthoDB" id="410651at2759"/>
<keyword evidence="4 5" id="KW-0472">Membrane</keyword>
<evidence type="ECO:0000256" key="1">
    <source>
        <dbReference type="ARBA" id="ARBA00004141"/>
    </source>
</evidence>
<dbReference type="AlphaFoldDB" id="F8P7D6"/>
<dbReference type="Gene3D" id="1.20.120.550">
    <property type="entry name" value="Membrane associated eicosanoid/glutathione metabolism-like domain"/>
    <property type="match status" value="1"/>
</dbReference>
<dbReference type="Pfam" id="PF01124">
    <property type="entry name" value="MAPEG"/>
    <property type="match status" value="1"/>
</dbReference>
<dbReference type="SUPFAM" id="SSF161084">
    <property type="entry name" value="MAPEG domain-like"/>
    <property type="match status" value="1"/>
</dbReference>
<dbReference type="HOGENOM" id="CLU_110291_1_2_1"/>
<gene>
    <name evidence="6" type="ORF">SERLADRAFT_476411</name>
</gene>
<dbReference type="InterPro" id="IPR001129">
    <property type="entry name" value="Membr-assoc_MAPEG"/>
</dbReference>
<dbReference type="GO" id="GO:0005783">
    <property type="term" value="C:endoplasmic reticulum"/>
    <property type="evidence" value="ECO:0007669"/>
    <property type="project" value="TreeGrafter"/>
</dbReference>
<protein>
    <recommendedName>
        <fullName evidence="7">Membrane-associated proteins in eicosanoid and glutathione metabolism</fullName>
    </recommendedName>
</protein>
<dbReference type="GeneID" id="18820804"/>
<sequence length="150" mass="16263">MTSIVLPQGFGMVGLAVLSTTWVLTWQTTLVNKYRKRSGIEYPQLYAERAQVEASQDALLFNCMQRAHANTLEVIPIIAITTLVAGVKHPYLAATGCGLWVLSRIPYTLGYTTGDPIKRTRRGGIVGPVMMGCLLVGSAYTALDLVGFSV</sequence>
<dbReference type="EMBL" id="GL945439">
    <property type="protein sequence ID" value="EGO21352.1"/>
    <property type="molecule type" value="Genomic_DNA"/>
</dbReference>
<dbReference type="GO" id="GO:0004602">
    <property type="term" value="F:glutathione peroxidase activity"/>
    <property type="evidence" value="ECO:0007669"/>
    <property type="project" value="TreeGrafter"/>
</dbReference>
<dbReference type="InterPro" id="IPR023352">
    <property type="entry name" value="MAPEG-like_dom_sf"/>
</dbReference>
<dbReference type="Proteomes" id="UP000008064">
    <property type="component" value="Unassembled WGS sequence"/>
</dbReference>